<evidence type="ECO:0000313" key="3">
    <source>
        <dbReference type="EMBL" id="CAB4559024.1"/>
    </source>
</evidence>
<dbReference type="InterPro" id="IPR042171">
    <property type="entry name" value="Acyl-CoA_hotdog"/>
</dbReference>
<dbReference type="AlphaFoldDB" id="A0A6J6D6N9"/>
<sequence length="270" mass="29340">MSTRFETDTAVQPLGNGRYEARLDTGWWAGVGPNGGYLNAILVHACEAEINDASRTCRSFTTHFLSRASEGPVELQVVTERSGRSLSSVRVSMTQQGRTIAIAIGAFSTGREGPSFSDVVMPDVPRPEDVVSPGYEPAIHDLAFPEMAKRYEQRWVLGARAFSGGDEARIGGWIRLPESQQVDGAVLAAFADAWMPAMFSRVSGPWGITTVDLTVHVRSLPPVDHDGWCFVLFHSTASLDGFCEEDGIIWASDGTLLAHTRQLMALLPMA</sequence>
<gene>
    <name evidence="3" type="ORF">UFOPK1495_01376</name>
</gene>
<dbReference type="InterPro" id="IPR049449">
    <property type="entry name" value="TesB_ACOT8-like_N"/>
</dbReference>
<dbReference type="InterPro" id="IPR049450">
    <property type="entry name" value="ACOT8-like_C"/>
</dbReference>
<reference evidence="3" key="1">
    <citation type="submission" date="2020-05" db="EMBL/GenBank/DDBJ databases">
        <authorList>
            <person name="Chiriac C."/>
            <person name="Salcher M."/>
            <person name="Ghai R."/>
            <person name="Kavagutti S V."/>
        </authorList>
    </citation>
    <scope>NUCLEOTIDE SEQUENCE</scope>
</reference>
<proteinExistence type="predicted"/>
<dbReference type="SUPFAM" id="SSF54637">
    <property type="entry name" value="Thioesterase/thiol ester dehydrase-isomerase"/>
    <property type="match status" value="2"/>
</dbReference>
<accession>A0A6J6D6N9</accession>
<dbReference type="PANTHER" id="PTHR38110">
    <property type="entry name" value="CHROMOSOME 23, WHOLE GENOME SHOTGUN SEQUENCE"/>
    <property type="match status" value="1"/>
</dbReference>
<dbReference type="InterPro" id="IPR029069">
    <property type="entry name" value="HotDog_dom_sf"/>
</dbReference>
<dbReference type="Pfam" id="PF13622">
    <property type="entry name" value="4HBT_3"/>
    <property type="match status" value="1"/>
</dbReference>
<name>A0A6J6D6N9_9ZZZZ</name>
<dbReference type="Pfam" id="PF20789">
    <property type="entry name" value="4HBT_3C"/>
    <property type="match status" value="1"/>
</dbReference>
<evidence type="ECO:0000259" key="1">
    <source>
        <dbReference type="Pfam" id="PF13622"/>
    </source>
</evidence>
<feature type="domain" description="Acyl-CoA thioesterase-like N-terminal HotDog" evidence="1">
    <location>
        <begin position="26"/>
        <end position="107"/>
    </location>
</feature>
<feature type="domain" description="Acyl-CoA thioesterase-like C-terminal" evidence="2">
    <location>
        <begin position="128"/>
        <end position="264"/>
    </location>
</feature>
<organism evidence="3">
    <name type="scientific">freshwater metagenome</name>
    <dbReference type="NCBI Taxonomy" id="449393"/>
    <lineage>
        <taxon>unclassified sequences</taxon>
        <taxon>metagenomes</taxon>
        <taxon>ecological metagenomes</taxon>
    </lineage>
</organism>
<protein>
    <submittedName>
        <fullName evidence="3">Unannotated protein</fullName>
    </submittedName>
</protein>
<evidence type="ECO:0000259" key="2">
    <source>
        <dbReference type="Pfam" id="PF20789"/>
    </source>
</evidence>
<dbReference type="PANTHER" id="PTHR38110:SF1">
    <property type="entry name" value="THIOESTERASE DOMAIN-CONTAINING PROTEIN"/>
    <property type="match status" value="1"/>
</dbReference>
<dbReference type="EMBL" id="CAEZSU010000163">
    <property type="protein sequence ID" value="CAB4559024.1"/>
    <property type="molecule type" value="Genomic_DNA"/>
</dbReference>
<dbReference type="InterPro" id="IPR052389">
    <property type="entry name" value="Sec_Metab_Biosynth-Assoc"/>
</dbReference>
<dbReference type="Gene3D" id="2.40.160.210">
    <property type="entry name" value="Acyl-CoA thioesterase, double hotdog domain"/>
    <property type="match status" value="1"/>
</dbReference>